<evidence type="ECO:0000256" key="9">
    <source>
        <dbReference type="ARBA" id="ARBA00023242"/>
    </source>
</evidence>
<evidence type="ECO:0000256" key="8">
    <source>
        <dbReference type="ARBA" id="ARBA00023163"/>
    </source>
</evidence>
<dbReference type="GO" id="GO:0008270">
    <property type="term" value="F:zinc ion binding"/>
    <property type="evidence" value="ECO:0007669"/>
    <property type="project" value="UniProtKB-KW"/>
</dbReference>
<proteinExistence type="inferred from homology"/>
<dbReference type="GO" id="GO:0001006">
    <property type="term" value="F:RNA polymerase III type 3 promoter sequence-specific DNA binding"/>
    <property type="evidence" value="ECO:0007669"/>
    <property type="project" value="TreeGrafter"/>
</dbReference>
<dbReference type="EMBL" id="GL870878">
    <property type="protein sequence ID" value="EIJ88411.1"/>
    <property type="molecule type" value="Genomic_DNA"/>
</dbReference>
<feature type="compositionally biased region" description="Basic and acidic residues" evidence="11">
    <location>
        <begin position="329"/>
        <end position="340"/>
    </location>
</feature>
<keyword evidence="14" id="KW-1185">Reference proteome</keyword>
<dbReference type="GO" id="GO:0017025">
    <property type="term" value="F:TBP-class protein binding"/>
    <property type="evidence" value="ECO:0007669"/>
    <property type="project" value="InterPro"/>
</dbReference>
<keyword evidence="8" id="KW-0804">Transcription</keyword>
<dbReference type="InterPro" id="IPR036915">
    <property type="entry name" value="Cyclin-like_sf"/>
</dbReference>
<dbReference type="GO" id="GO:0005634">
    <property type="term" value="C:nucleus"/>
    <property type="evidence" value="ECO:0007669"/>
    <property type="project" value="UniProtKB-SubCell"/>
</dbReference>
<evidence type="ECO:0000256" key="10">
    <source>
        <dbReference type="ARBA" id="ARBA00031009"/>
    </source>
</evidence>
<feature type="compositionally biased region" description="Basic residues" evidence="11">
    <location>
        <begin position="428"/>
        <end position="445"/>
    </location>
</feature>
<dbReference type="InterPro" id="IPR000812">
    <property type="entry name" value="TFIIB"/>
</dbReference>
<gene>
    <name evidence="13" type="ORF">NEQG_01101</name>
</gene>
<keyword evidence="4" id="KW-0863">Zinc-finger</keyword>
<dbReference type="VEuPathDB" id="MicrosporidiaDB:NEQG_01101"/>
<dbReference type="Pfam" id="PF00382">
    <property type="entry name" value="TFIIB"/>
    <property type="match status" value="2"/>
</dbReference>
<keyword evidence="13" id="KW-0396">Initiation factor</keyword>
<dbReference type="Proteomes" id="UP000002872">
    <property type="component" value="Unassembled WGS sequence"/>
</dbReference>
<organism evidence="13 14">
    <name type="scientific">Nematocida parisii (strain ERTm3)</name>
    <name type="common">Nematode killer fungus</name>
    <dbReference type="NCBI Taxonomy" id="935791"/>
    <lineage>
        <taxon>Eukaryota</taxon>
        <taxon>Fungi</taxon>
        <taxon>Fungi incertae sedis</taxon>
        <taxon>Microsporidia</taxon>
        <taxon>Nematocida</taxon>
    </lineage>
</organism>
<dbReference type="PANTHER" id="PTHR11618:SF4">
    <property type="entry name" value="TRANSCRIPTION FACTOR IIIB 90 KDA SUBUNIT"/>
    <property type="match status" value="1"/>
</dbReference>
<dbReference type="STRING" id="935791.I3EGR4"/>
<evidence type="ECO:0000259" key="12">
    <source>
        <dbReference type="SMART" id="SM00385"/>
    </source>
</evidence>
<evidence type="ECO:0000256" key="5">
    <source>
        <dbReference type="ARBA" id="ARBA00022833"/>
    </source>
</evidence>
<keyword evidence="13" id="KW-0648">Protein biosynthesis</keyword>
<dbReference type="SMART" id="SM00385">
    <property type="entry name" value="CYCLIN"/>
    <property type="match status" value="2"/>
</dbReference>
<dbReference type="Pfam" id="PF07741">
    <property type="entry name" value="BRF1"/>
    <property type="match status" value="1"/>
</dbReference>
<feature type="domain" description="Cyclin-like" evidence="12">
    <location>
        <begin position="82"/>
        <end position="160"/>
    </location>
</feature>
<keyword evidence="5" id="KW-0862">Zinc</keyword>
<dbReference type="CDD" id="cd20553">
    <property type="entry name" value="CYCLIN_TFIIIB90_rpt1"/>
    <property type="match status" value="1"/>
</dbReference>
<evidence type="ECO:0000256" key="7">
    <source>
        <dbReference type="ARBA" id="ARBA00023159"/>
    </source>
</evidence>
<dbReference type="FunFam" id="1.10.472.10:FF:000002">
    <property type="entry name" value="Transcription factor IIIB 90 kDa subunit"/>
    <property type="match status" value="1"/>
</dbReference>
<feature type="region of interest" description="Disordered" evidence="11">
    <location>
        <begin position="329"/>
        <end position="360"/>
    </location>
</feature>
<sequence>MKCAICVNSRIETDAARDISYCTSCGLVIEESTIVSDVQFAQDTKGSSILQGQYVSTGDTKKLVSGKFITTNHITTIRGIAKSIGEALGIGESQINSAMRWYNLSLQFNFTKGRKTQVLLAACLYITCREEETPHMLVDFAYILRINVFKIGSIFLKLIRLLNITMPLVDPSLFVPRFCSKLNLNNQNVGKTALRLIARMDRDWIVIGRKPAGICGAAILISSRIHGTERTVEEVANVVKVCEATINKRLMELKETATANLSISEFNTIWLEKEEDPPIVKLRGKILNESFCNRIGHSEPNAADTVINTPKIPTVSNQNSSLSMNISEKDISNEKTKEWPSDSDESYIATPSSLPTPSQALLSSTADTSAETYNYNNEYESDLSDCGIEVENDLLLSKEEVKEKERIWNVMYGDFLIERKKKEVKERKKEKKDKKKKRRERRYHCKMQLSQQLKQRTFPQESIMLR</sequence>
<dbReference type="GO" id="GO:0000126">
    <property type="term" value="C:transcription factor TFIIIB complex"/>
    <property type="evidence" value="ECO:0007669"/>
    <property type="project" value="UniProtKB-ARBA"/>
</dbReference>
<feature type="compositionally biased region" description="Polar residues" evidence="11">
    <location>
        <begin position="349"/>
        <end position="360"/>
    </location>
</feature>
<dbReference type="PRINTS" id="PR00685">
    <property type="entry name" value="TIFACTORIIB"/>
</dbReference>
<dbReference type="SUPFAM" id="SSF57783">
    <property type="entry name" value="Zinc beta-ribbon"/>
    <property type="match status" value="1"/>
</dbReference>
<evidence type="ECO:0000256" key="6">
    <source>
        <dbReference type="ARBA" id="ARBA00023015"/>
    </source>
</evidence>
<protein>
    <recommendedName>
        <fullName evidence="10">B-related factor 1</fullName>
    </recommendedName>
</protein>
<dbReference type="SUPFAM" id="SSF47954">
    <property type="entry name" value="Cyclin-like"/>
    <property type="match status" value="2"/>
</dbReference>
<keyword evidence="7" id="KW-0010">Activator</keyword>
<dbReference type="GO" id="GO:0003743">
    <property type="term" value="F:translation initiation factor activity"/>
    <property type="evidence" value="ECO:0007669"/>
    <property type="project" value="UniProtKB-KW"/>
</dbReference>
<keyword evidence="3" id="KW-0479">Metal-binding</keyword>
<evidence type="ECO:0000313" key="13">
    <source>
        <dbReference type="EMBL" id="EIJ88411.1"/>
    </source>
</evidence>
<dbReference type="InterPro" id="IPR013763">
    <property type="entry name" value="Cyclin-like_dom"/>
</dbReference>
<dbReference type="InterPro" id="IPR011665">
    <property type="entry name" value="BRF1_TBP-bd_dom"/>
</dbReference>
<evidence type="ECO:0000256" key="3">
    <source>
        <dbReference type="ARBA" id="ARBA00022723"/>
    </source>
</evidence>
<keyword evidence="9" id="KW-0539">Nucleus</keyword>
<accession>I3EGR4</accession>
<dbReference type="GO" id="GO:0097550">
    <property type="term" value="C:transcription preinitiation complex"/>
    <property type="evidence" value="ECO:0007669"/>
    <property type="project" value="TreeGrafter"/>
</dbReference>
<dbReference type="CDD" id="cd20554">
    <property type="entry name" value="CYCLIN_TFIIIB90_rpt2"/>
    <property type="match status" value="1"/>
</dbReference>
<dbReference type="Gene3D" id="1.20.5.650">
    <property type="entry name" value="Single helix bin"/>
    <property type="match status" value="1"/>
</dbReference>
<evidence type="ECO:0000256" key="11">
    <source>
        <dbReference type="SAM" id="MobiDB-lite"/>
    </source>
</evidence>
<dbReference type="InterPro" id="IPR013150">
    <property type="entry name" value="TFIIB_cyclin"/>
</dbReference>
<reference evidence="13" key="1">
    <citation type="submission" date="2011-01" db="EMBL/GenBank/DDBJ databases">
        <title>The Genome Sequence of Nematocida parisii strain ERTm3.</title>
        <authorList>
            <consortium name="The Broad Institute Genome Sequencing Platform"/>
            <consortium name="The Broad Institute Genome Sequencing Center for Infectious Disease"/>
            <person name="Cuomo C."/>
            <person name="Troemel E."/>
            <person name="Young S.K."/>
            <person name="Zeng Q."/>
            <person name="Gargeya S."/>
            <person name="Fitzgerald M."/>
            <person name="Haas B."/>
            <person name="Abouelleil A."/>
            <person name="Alvarado L."/>
            <person name="Arachchi H.M."/>
            <person name="Berlin A."/>
            <person name="Chapman S.B."/>
            <person name="Gearin G."/>
            <person name="Goldberg J."/>
            <person name="Griggs A."/>
            <person name="Gujja S."/>
            <person name="Hansen M."/>
            <person name="Heiman D."/>
            <person name="Howarth C."/>
            <person name="Larimer J."/>
            <person name="Lui A."/>
            <person name="MacDonald P.J.P."/>
            <person name="McCowen C."/>
            <person name="Montmayeur A."/>
            <person name="Murphy C."/>
            <person name="Neiman D."/>
            <person name="Pearson M."/>
            <person name="Priest M."/>
            <person name="Roberts A."/>
            <person name="Saif S."/>
            <person name="Shea T."/>
            <person name="Sisk P."/>
            <person name="Stolte C."/>
            <person name="Sykes S."/>
            <person name="Wortman J."/>
            <person name="Nusbaum C."/>
            <person name="Birren B."/>
        </authorList>
    </citation>
    <scope>NUCLEOTIDE SEQUENCE</scope>
    <source>
        <strain evidence="13">ERTm3</strain>
    </source>
</reference>
<evidence type="ECO:0000256" key="1">
    <source>
        <dbReference type="ARBA" id="ARBA00004123"/>
    </source>
</evidence>
<dbReference type="AlphaFoldDB" id="I3EGR4"/>
<name>I3EGR4_NEMP3</name>
<dbReference type="OrthoDB" id="511529at2759"/>
<evidence type="ECO:0000256" key="2">
    <source>
        <dbReference type="ARBA" id="ARBA00010857"/>
    </source>
</evidence>
<dbReference type="GO" id="GO:0070897">
    <property type="term" value="P:transcription preinitiation complex assembly"/>
    <property type="evidence" value="ECO:0007669"/>
    <property type="project" value="InterPro"/>
</dbReference>
<comment type="similarity">
    <text evidence="2">Belongs to the TFIIB family.</text>
</comment>
<dbReference type="FunFam" id="1.10.472.10:FF:000007">
    <property type="entry name" value="Transcription factor IIIB 90 kDa subunit"/>
    <property type="match status" value="1"/>
</dbReference>
<dbReference type="Gene3D" id="1.10.472.10">
    <property type="entry name" value="Cyclin-like"/>
    <property type="match status" value="2"/>
</dbReference>
<dbReference type="FunCoup" id="I3EGR4">
    <property type="interactions" value="51"/>
</dbReference>
<feature type="region of interest" description="Disordered" evidence="11">
    <location>
        <begin position="423"/>
        <end position="446"/>
    </location>
</feature>
<dbReference type="GO" id="GO:0006384">
    <property type="term" value="P:transcription initiation at RNA polymerase III promoter"/>
    <property type="evidence" value="ECO:0007669"/>
    <property type="project" value="UniProtKB-ARBA"/>
</dbReference>
<evidence type="ECO:0000313" key="14">
    <source>
        <dbReference type="Proteomes" id="UP000002872"/>
    </source>
</evidence>
<keyword evidence="6" id="KW-0805">Transcription regulation</keyword>
<dbReference type="InParanoid" id="I3EGR4"/>
<dbReference type="OMA" id="ACKQLVW"/>
<dbReference type="HOGENOM" id="CLU_010293_3_0_1"/>
<evidence type="ECO:0000256" key="4">
    <source>
        <dbReference type="ARBA" id="ARBA00022771"/>
    </source>
</evidence>
<dbReference type="GO" id="GO:0000995">
    <property type="term" value="F:RNA polymerase III general transcription initiation factor activity"/>
    <property type="evidence" value="ECO:0007669"/>
    <property type="project" value="TreeGrafter"/>
</dbReference>
<comment type="subcellular location">
    <subcellularLocation>
        <location evidence="1">Nucleus</location>
    </subcellularLocation>
</comment>
<dbReference type="PANTHER" id="PTHR11618">
    <property type="entry name" value="TRANSCRIPTION INITIATION FACTOR IIB-RELATED"/>
    <property type="match status" value="1"/>
</dbReference>
<feature type="domain" description="Cyclin-like" evidence="12">
    <location>
        <begin position="173"/>
        <end position="255"/>
    </location>
</feature>